<keyword evidence="3" id="KW-1185">Reference proteome</keyword>
<dbReference type="STRING" id="1120955.SAMN03080610_02654"/>
<dbReference type="SUPFAM" id="SSF56784">
    <property type="entry name" value="HAD-like"/>
    <property type="match status" value="1"/>
</dbReference>
<gene>
    <name evidence="2" type="ORF">SAMN03080610_02654</name>
</gene>
<dbReference type="EMBL" id="FMVW01000006">
    <property type="protein sequence ID" value="SCZ40797.1"/>
    <property type="molecule type" value="Genomic_DNA"/>
</dbReference>
<dbReference type="Gene3D" id="1.10.150.750">
    <property type="match status" value="1"/>
</dbReference>
<accession>A0A1G5NTY7</accession>
<evidence type="ECO:0000313" key="2">
    <source>
        <dbReference type="EMBL" id="SCZ40797.1"/>
    </source>
</evidence>
<keyword evidence="1 2" id="KW-0378">Hydrolase</keyword>
<dbReference type="SFLD" id="SFLDS00003">
    <property type="entry name" value="Haloacid_Dehalogenase"/>
    <property type="match status" value="1"/>
</dbReference>
<dbReference type="PANTHER" id="PTHR43316:SF3">
    <property type="entry name" value="HALOACID DEHALOGENASE, TYPE II (AFU_ORTHOLOGUE AFUA_2G07750)-RELATED"/>
    <property type="match status" value="1"/>
</dbReference>
<protein>
    <submittedName>
        <fullName evidence="2">Putative hydrolase of the HAD superfamily</fullName>
    </submittedName>
</protein>
<dbReference type="SFLD" id="SFLDG01129">
    <property type="entry name" value="C1.5:_HAD__Beta-PGM__Phosphata"/>
    <property type="match status" value="1"/>
</dbReference>
<evidence type="ECO:0000256" key="1">
    <source>
        <dbReference type="ARBA" id="ARBA00022801"/>
    </source>
</evidence>
<dbReference type="InterPro" id="IPR036412">
    <property type="entry name" value="HAD-like_sf"/>
</dbReference>
<reference evidence="2 3" key="1">
    <citation type="submission" date="2016-10" db="EMBL/GenBank/DDBJ databases">
        <authorList>
            <person name="de Groot N.N."/>
        </authorList>
    </citation>
    <scope>NUCLEOTIDE SEQUENCE [LARGE SCALE GENOMIC DNA]</scope>
    <source>
        <strain evidence="2 3">DSM 2698</strain>
    </source>
</reference>
<proteinExistence type="predicted"/>
<dbReference type="NCBIfam" id="TIGR01493">
    <property type="entry name" value="HAD-SF-IA-v2"/>
    <property type="match status" value="1"/>
</dbReference>
<dbReference type="Gene3D" id="3.40.50.1000">
    <property type="entry name" value="HAD superfamily/HAD-like"/>
    <property type="match status" value="1"/>
</dbReference>
<dbReference type="GO" id="GO:0016787">
    <property type="term" value="F:hydrolase activity"/>
    <property type="evidence" value="ECO:0007669"/>
    <property type="project" value="UniProtKB-KW"/>
</dbReference>
<dbReference type="AlphaFoldDB" id="A0A1G5NTY7"/>
<organism evidence="2 3">
    <name type="scientific">Afifella marina DSM 2698</name>
    <dbReference type="NCBI Taxonomy" id="1120955"/>
    <lineage>
        <taxon>Bacteria</taxon>
        <taxon>Pseudomonadati</taxon>
        <taxon>Pseudomonadota</taxon>
        <taxon>Alphaproteobacteria</taxon>
        <taxon>Hyphomicrobiales</taxon>
        <taxon>Afifellaceae</taxon>
        <taxon>Afifella</taxon>
    </lineage>
</organism>
<dbReference type="PANTHER" id="PTHR43316">
    <property type="entry name" value="HYDROLASE, HALOACID DELAHOGENASE-RELATED"/>
    <property type="match status" value="1"/>
</dbReference>
<dbReference type="InterPro" id="IPR006439">
    <property type="entry name" value="HAD-SF_hydro_IA"/>
</dbReference>
<dbReference type="Proteomes" id="UP000199347">
    <property type="component" value="Unassembled WGS sequence"/>
</dbReference>
<name>A0A1G5NTY7_AFIMA</name>
<evidence type="ECO:0000313" key="3">
    <source>
        <dbReference type="Proteomes" id="UP000199347"/>
    </source>
</evidence>
<dbReference type="InterPro" id="IPR051540">
    <property type="entry name" value="S-2-haloacid_dehalogenase"/>
</dbReference>
<dbReference type="Pfam" id="PF00702">
    <property type="entry name" value="Hydrolase"/>
    <property type="match status" value="1"/>
</dbReference>
<dbReference type="InterPro" id="IPR023214">
    <property type="entry name" value="HAD_sf"/>
</dbReference>
<sequence length="261" mass="28979">MHRCHIAEDYAARWRSLSWAFKAEEGVTRKLATFKVLTFDVVGTLIDFETGIKNGLASLAAEVGATLDGEEALAIYRESRRGPGAGRFPDDVARCYDEIAAKMHLPRGEEYGARVVEAVASAPAFSDSRGALAKLRRRFRLVAMTNAQRWAFERFSDELGKPFHRSFTVDDTGTEKPDPAFFEAVLADLKGEGIEKADILHVAQSQYHDIGVSRQLGLTNCWIERRHGRKGYGGTIAPERFTEPDYHFTSLAALAEAVDQP</sequence>